<dbReference type="InterPro" id="IPR045136">
    <property type="entry name" value="Iah1-like"/>
</dbReference>
<dbReference type="Pfam" id="PF13472">
    <property type="entry name" value="Lipase_GDSL_2"/>
    <property type="match status" value="1"/>
</dbReference>
<dbReference type="Gene3D" id="3.40.50.1110">
    <property type="entry name" value="SGNH hydrolase"/>
    <property type="match status" value="1"/>
</dbReference>
<dbReference type="AlphaFoldDB" id="A0A2A7MN33"/>
<keyword evidence="3" id="KW-1185">Reference proteome</keyword>
<dbReference type="SUPFAM" id="SSF52266">
    <property type="entry name" value="SGNH hydrolase"/>
    <property type="match status" value="1"/>
</dbReference>
<dbReference type="STRING" id="137838.GCA_001458595_04059"/>
<sequence length="261" mass="30563">MIKRRQLLIFLIISYISASIFNKVNIFTNDIGVVHAMTDDGHVNRNYLIKCEQIDVTEVENKLNEADKLRKSQEYINDNGEIDYKKFFKNTVFIGDSITEYLKVVEMLPENNVYAEKGKTVIDVDNDIERLKYANPERIILLFGMNDVIYFQNKEDFRSNYLKLIDKLKKVVPNAKIYIESPTPIQVKAERKNDGFTNERLSQFREIAKEVSDETYSTYIDLTGIVSNNDCFETDGIHFKRNFYELLFKDLTTIINKEEKS</sequence>
<evidence type="ECO:0000259" key="1">
    <source>
        <dbReference type="Pfam" id="PF13472"/>
    </source>
</evidence>
<dbReference type="Proteomes" id="UP000220840">
    <property type="component" value="Unassembled WGS sequence"/>
</dbReference>
<dbReference type="EMBL" id="PDCJ01000001">
    <property type="protein sequence ID" value="PEG32538.1"/>
    <property type="molecule type" value="Genomic_DNA"/>
</dbReference>
<dbReference type="InterPro" id="IPR036514">
    <property type="entry name" value="SGNH_hydro_sf"/>
</dbReference>
<name>A0A2A7MN33_9CLOT</name>
<feature type="domain" description="SGNH hydrolase-type esterase" evidence="1">
    <location>
        <begin position="93"/>
        <end position="244"/>
    </location>
</feature>
<evidence type="ECO:0000313" key="2">
    <source>
        <dbReference type="EMBL" id="PEG32538.1"/>
    </source>
</evidence>
<dbReference type="PANTHER" id="PTHR14209:SF19">
    <property type="entry name" value="ISOAMYL ACETATE-HYDROLYZING ESTERASE 1 HOMOLOG"/>
    <property type="match status" value="1"/>
</dbReference>
<protein>
    <recommendedName>
        <fullName evidence="1">SGNH hydrolase-type esterase domain-containing protein</fullName>
    </recommendedName>
</protein>
<proteinExistence type="predicted"/>
<accession>A0A2A7MN33</accession>
<dbReference type="PANTHER" id="PTHR14209">
    <property type="entry name" value="ISOAMYL ACETATE-HYDROLYZING ESTERASE 1"/>
    <property type="match status" value="1"/>
</dbReference>
<dbReference type="OrthoDB" id="1652311at2"/>
<comment type="caution">
    <text evidence="2">The sequence shown here is derived from an EMBL/GenBank/DDBJ whole genome shotgun (WGS) entry which is preliminary data.</text>
</comment>
<dbReference type="InterPro" id="IPR013830">
    <property type="entry name" value="SGNH_hydro"/>
</dbReference>
<dbReference type="RefSeq" id="WP_058296682.1">
    <property type="nucleotide sequence ID" value="NZ_CAMRXB010000043.1"/>
</dbReference>
<gene>
    <name evidence="2" type="ORF">CQ394_12845</name>
</gene>
<evidence type="ECO:0000313" key="3">
    <source>
        <dbReference type="Proteomes" id="UP000220840"/>
    </source>
</evidence>
<organism evidence="2 3">
    <name type="scientific">Clostridium neonatale</name>
    <dbReference type="NCBI Taxonomy" id="137838"/>
    <lineage>
        <taxon>Bacteria</taxon>
        <taxon>Bacillati</taxon>
        <taxon>Bacillota</taxon>
        <taxon>Clostridia</taxon>
        <taxon>Eubacteriales</taxon>
        <taxon>Clostridiaceae</taxon>
        <taxon>Clostridium</taxon>
    </lineage>
</organism>
<reference evidence="2 3" key="1">
    <citation type="submission" date="2017-10" db="EMBL/GenBank/DDBJ databases">
        <title>Effective Description of Clostridium neonatale sp. nov. linked to necrotizing enterocolitis in neonates and a clarification of species assignable to the genus Clostridium (Prazmowski 1880) emend. Lawson and Rainey 2016.</title>
        <authorList>
            <person name="Bernard K."/>
            <person name="Burdz T."/>
            <person name="Wiebe D."/>
            <person name="Balcewich B."/>
            <person name="Alfa M."/>
            <person name="Bernier A.-M."/>
        </authorList>
    </citation>
    <scope>NUCLEOTIDE SEQUENCE [LARGE SCALE GENOMIC DNA]</scope>
    <source>
        <strain evidence="2 3">LCDC99A005</strain>
    </source>
</reference>